<proteinExistence type="predicted"/>
<organism evidence="1 2">
    <name type="scientific">Chryseobacterium taihuense</name>
    <dbReference type="NCBI Taxonomy" id="1141221"/>
    <lineage>
        <taxon>Bacteria</taxon>
        <taxon>Pseudomonadati</taxon>
        <taxon>Bacteroidota</taxon>
        <taxon>Flavobacteriia</taxon>
        <taxon>Flavobacteriales</taxon>
        <taxon>Weeksellaceae</taxon>
        <taxon>Chryseobacterium group</taxon>
        <taxon>Chryseobacterium</taxon>
    </lineage>
</organism>
<evidence type="ECO:0000313" key="2">
    <source>
        <dbReference type="Proteomes" id="UP000290013"/>
    </source>
</evidence>
<gene>
    <name evidence="1" type="ORF">NCTC12078_02543</name>
</gene>
<reference evidence="1 2" key="1">
    <citation type="submission" date="2019-02" db="EMBL/GenBank/DDBJ databases">
        <authorList>
            <consortium name="Pathogen Informatics"/>
        </authorList>
    </citation>
    <scope>NUCLEOTIDE SEQUENCE [LARGE SCALE GENOMIC DNA]</scope>
    <source>
        <strain evidence="1 2">3012STDY6944375</strain>
    </source>
</reference>
<sequence>MNTIIFDYKIDFTEINSYNYDLDMLDIFQLKNVFKGHIFICFYVDDKRKRNFILLDTGILDYINQFDKLITYIDKGNKETFTVSSDYYSNSMNYIYNLENDILEIYETNSAIFNINCKYEVFKKAYKKFRKNTINELLFLYPKLQQNSAFNEYFCNNNFIK</sequence>
<accession>A0A4U8WDL5</accession>
<name>A0A4U8WDL5_9FLAO</name>
<protein>
    <submittedName>
        <fullName evidence="1">Uncharacterized protein</fullName>
    </submittedName>
</protein>
<dbReference type="AlphaFoldDB" id="A0A4U8WDL5"/>
<dbReference type="KEGG" id="ctai:NCTC12078_02543"/>
<dbReference type="RefSeq" id="WP_130914738.1">
    <property type="nucleotide sequence ID" value="NZ_LR215974.1"/>
</dbReference>
<dbReference type="Proteomes" id="UP000290013">
    <property type="component" value="Chromosome"/>
</dbReference>
<evidence type="ECO:0000313" key="1">
    <source>
        <dbReference type="EMBL" id="VFB04517.1"/>
    </source>
</evidence>
<dbReference type="EMBL" id="LR215974">
    <property type="protein sequence ID" value="VFB04517.1"/>
    <property type="molecule type" value="Genomic_DNA"/>
</dbReference>